<gene>
    <name evidence="3" type="ORF">Ocin01_08473</name>
</gene>
<accession>A0A1D2MYU3</accession>
<feature type="chain" id="PRO_5008904748" description="Apple domain-containing protein" evidence="1">
    <location>
        <begin position="29"/>
        <end position="72"/>
    </location>
</feature>
<evidence type="ECO:0000259" key="2">
    <source>
        <dbReference type="PROSITE" id="PS50948"/>
    </source>
</evidence>
<dbReference type="OrthoDB" id="5775605at2759"/>
<sequence>MTIFKMTSTRGLLNLALFCWIGVTAVHALTGFEKLTDLDYRGNTYYSIRNLSLHECQGWCRQEPECAAAAFR</sequence>
<feature type="domain" description="Apple" evidence="2">
    <location>
        <begin position="19"/>
        <end position="72"/>
    </location>
</feature>
<organism evidence="3 4">
    <name type="scientific">Orchesella cincta</name>
    <name type="common">Springtail</name>
    <name type="synonym">Podura cincta</name>
    <dbReference type="NCBI Taxonomy" id="48709"/>
    <lineage>
        <taxon>Eukaryota</taxon>
        <taxon>Metazoa</taxon>
        <taxon>Ecdysozoa</taxon>
        <taxon>Arthropoda</taxon>
        <taxon>Hexapoda</taxon>
        <taxon>Collembola</taxon>
        <taxon>Entomobryomorpha</taxon>
        <taxon>Entomobryoidea</taxon>
        <taxon>Orchesellidae</taxon>
        <taxon>Orchesellinae</taxon>
        <taxon>Orchesella</taxon>
    </lineage>
</organism>
<evidence type="ECO:0000313" key="4">
    <source>
        <dbReference type="Proteomes" id="UP000094527"/>
    </source>
</evidence>
<reference evidence="3 4" key="1">
    <citation type="journal article" date="2016" name="Genome Biol. Evol.">
        <title>Gene Family Evolution Reflects Adaptation to Soil Environmental Stressors in the Genome of the Collembolan Orchesella cincta.</title>
        <authorList>
            <person name="Faddeeva-Vakhrusheva A."/>
            <person name="Derks M.F."/>
            <person name="Anvar S.Y."/>
            <person name="Agamennone V."/>
            <person name="Suring W."/>
            <person name="Smit S."/>
            <person name="van Straalen N.M."/>
            <person name="Roelofs D."/>
        </authorList>
    </citation>
    <scope>NUCLEOTIDE SEQUENCE [LARGE SCALE GENOMIC DNA]</scope>
    <source>
        <tissue evidence="3">Mixed pool</tissue>
    </source>
</reference>
<dbReference type="InterPro" id="IPR003609">
    <property type="entry name" value="Pan_app"/>
</dbReference>
<dbReference type="Proteomes" id="UP000094527">
    <property type="component" value="Unassembled WGS sequence"/>
</dbReference>
<name>A0A1D2MYU3_ORCCI</name>
<dbReference type="STRING" id="48709.A0A1D2MYU3"/>
<dbReference type="EMBL" id="LJIJ01000373">
    <property type="protein sequence ID" value="ODM98216.1"/>
    <property type="molecule type" value="Genomic_DNA"/>
</dbReference>
<comment type="caution">
    <text evidence="3">The sequence shown here is derived from an EMBL/GenBank/DDBJ whole genome shotgun (WGS) entry which is preliminary data.</text>
</comment>
<dbReference type="AlphaFoldDB" id="A0A1D2MYU3"/>
<keyword evidence="1" id="KW-0732">Signal</keyword>
<evidence type="ECO:0000313" key="3">
    <source>
        <dbReference type="EMBL" id="ODM98216.1"/>
    </source>
</evidence>
<keyword evidence="4" id="KW-1185">Reference proteome</keyword>
<dbReference type="PROSITE" id="PS50948">
    <property type="entry name" value="PAN"/>
    <property type="match status" value="1"/>
</dbReference>
<feature type="signal peptide" evidence="1">
    <location>
        <begin position="1"/>
        <end position="28"/>
    </location>
</feature>
<proteinExistence type="predicted"/>
<dbReference type="Gene3D" id="3.50.4.10">
    <property type="entry name" value="Hepatocyte Growth Factor"/>
    <property type="match status" value="1"/>
</dbReference>
<evidence type="ECO:0000256" key="1">
    <source>
        <dbReference type="SAM" id="SignalP"/>
    </source>
</evidence>
<protein>
    <recommendedName>
        <fullName evidence="2">Apple domain-containing protein</fullName>
    </recommendedName>
</protein>